<dbReference type="Gene3D" id="3.90.190.10">
    <property type="entry name" value="Protein tyrosine phosphatase superfamily"/>
    <property type="match status" value="1"/>
</dbReference>
<keyword evidence="9" id="KW-1185">Reference proteome</keyword>
<dbReference type="PROSITE" id="PS50054">
    <property type="entry name" value="TYR_PHOSPHATASE_DUAL"/>
    <property type="match status" value="1"/>
</dbReference>
<dbReference type="SUPFAM" id="SSF52799">
    <property type="entry name" value="(Phosphotyrosine protein) phosphatases II"/>
    <property type="match status" value="1"/>
</dbReference>
<organism evidence="8 9">
    <name type="scientific">Mycena chlorophos</name>
    <name type="common">Agaric fungus</name>
    <name type="synonym">Agaricus chlorophos</name>
    <dbReference type="NCBI Taxonomy" id="658473"/>
    <lineage>
        <taxon>Eukaryota</taxon>
        <taxon>Fungi</taxon>
        <taxon>Dikarya</taxon>
        <taxon>Basidiomycota</taxon>
        <taxon>Agaricomycotina</taxon>
        <taxon>Agaricomycetes</taxon>
        <taxon>Agaricomycetidae</taxon>
        <taxon>Agaricales</taxon>
        <taxon>Marasmiineae</taxon>
        <taxon>Mycenaceae</taxon>
        <taxon>Mycena</taxon>
    </lineage>
</organism>
<dbReference type="OrthoDB" id="10252009at2759"/>
<evidence type="ECO:0000259" key="7">
    <source>
        <dbReference type="PROSITE" id="PS50056"/>
    </source>
</evidence>
<keyword evidence="4" id="KW-0904">Protein phosphatase</keyword>
<dbReference type="InterPro" id="IPR016130">
    <property type="entry name" value="Tyr_Pase_AS"/>
</dbReference>
<accession>A0A8H6VSV6</accession>
<evidence type="ECO:0000256" key="4">
    <source>
        <dbReference type="ARBA" id="ARBA00022912"/>
    </source>
</evidence>
<feature type="domain" description="Tyrosine specific protein phosphatases" evidence="7">
    <location>
        <begin position="176"/>
        <end position="239"/>
    </location>
</feature>
<dbReference type="PROSITE" id="PS00383">
    <property type="entry name" value="TYR_PHOSPHATASE_1"/>
    <property type="match status" value="1"/>
</dbReference>
<reference evidence="8" key="1">
    <citation type="submission" date="2020-05" db="EMBL/GenBank/DDBJ databases">
        <title>Mycena genomes resolve the evolution of fungal bioluminescence.</title>
        <authorList>
            <person name="Tsai I.J."/>
        </authorList>
    </citation>
    <scope>NUCLEOTIDE SEQUENCE</scope>
    <source>
        <strain evidence="8">110903Hualien_Pintung</strain>
    </source>
</reference>
<evidence type="ECO:0000256" key="3">
    <source>
        <dbReference type="ARBA" id="ARBA00022801"/>
    </source>
</evidence>
<keyword evidence="3" id="KW-0378">Hydrolase</keyword>
<dbReference type="Pfam" id="PF00782">
    <property type="entry name" value="DSPc"/>
    <property type="match status" value="1"/>
</dbReference>
<feature type="region of interest" description="Disordered" evidence="5">
    <location>
        <begin position="92"/>
        <end position="120"/>
    </location>
</feature>
<dbReference type="InterPro" id="IPR000387">
    <property type="entry name" value="Tyr_Pase_dom"/>
</dbReference>
<dbReference type="GO" id="GO:0004725">
    <property type="term" value="F:protein tyrosine phosphatase activity"/>
    <property type="evidence" value="ECO:0007669"/>
    <property type="project" value="UniProtKB-EC"/>
</dbReference>
<feature type="domain" description="Tyrosine-protein phosphatase" evidence="6">
    <location>
        <begin position="39"/>
        <end position="260"/>
    </location>
</feature>
<evidence type="ECO:0000256" key="2">
    <source>
        <dbReference type="ARBA" id="ARBA00013064"/>
    </source>
</evidence>
<dbReference type="GO" id="GO:0005737">
    <property type="term" value="C:cytoplasm"/>
    <property type="evidence" value="ECO:0007669"/>
    <property type="project" value="TreeGrafter"/>
</dbReference>
<evidence type="ECO:0000313" key="8">
    <source>
        <dbReference type="EMBL" id="KAF7288813.1"/>
    </source>
</evidence>
<dbReference type="PROSITE" id="PS50056">
    <property type="entry name" value="TYR_PHOSPHATASE_2"/>
    <property type="match status" value="1"/>
</dbReference>
<gene>
    <name evidence="8" type="ORF">HMN09_01363100</name>
</gene>
<dbReference type="EC" id="3.1.3.48" evidence="2"/>
<dbReference type="PANTHER" id="PTHR10159">
    <property type="entry name" value="DUAL SPECIFICITY PROTEIN PHOSPHATASE"/>
    <property type="match status" value="1"/>
</dbReference>
<feature type="compositionally biased region" description="Basic and acidic residues" evidence="5">
    <location>
        <begin position="94"/>
        <end position="120"/>
    </location>
</feature>
<evidence type="ECO:0000313" key="9">
    <source>
        <dbReference type="Proteomes" id="UP000613580"/>
    </source>
</evidence>
<dbReference type="PANTHER" id="PTHR10159:SF519">
    <property type="entry name" value="DUAL SPECIFICITY PROTEIN PHOSPHATASE MPK3"/>
    <property type="match status" value="1"/>
</dbReference>
<dbReference type="InterPro" id="IPR000340">
    <property type="entry name" value="Dual-sp_phosphatase_cat-dom"/>
</dbReference>
<dbReference type="GO" id="GO:0043409">
    <property type="term" value="P:negative regulation of MAPK cascade"/>
    <property type="evidence" value="ECO:0007669"/>
    <property type="project" value="TreeGrafter"/>
</dbReference>
<dbReference type="CDD" id="cd14498">
    <property type="entry name" value="DSP"/>
    <property type="match status" value="1"/>
</dbReference>
<protein>
    <recommendedName>
        <fullName evidence="2">protein-tyrosine-phosphatase</fullName>
        <ecNumber evidence="2">3.1.3.48</ecNumber>
    </recommendedName>
</protein>
<sequence>MRALSPAPSPVSMRLGALEAYGWPTPEADWTASDGGAGKMTLVIPRLFLGSEQNARDLTTLHQNGITHILSVMPLDEQSPDCELDDERVGVLGQEEKDRVNGRRTRGPEEASTDAERAREDARVEHATSTAAVVADLGTEADVPQHGASSVAVSHAATLKRLVIPVLDLAEEELFPHFMQTNAFIDEGRANGGVLVHCQMGISRSATVVAAYLLANHAVLETPTPTPAAAISFLVSKRPMVAPNWGFREQLMLYYDCGCDVDIALPPGLPTEEEKHRAASVRRQIQAWRGDKKRVRRLATEKRRREQFHASIEPLTAPVASWPWPWAQTAGGSAAPAD</sequence>
<dbReference type="SMART" id="SM00195">
    <property type="entry name" value="DSPc"/>
    <property type="match status" value="1"/>
</dbReference>
<evidence type="ECO:0000259" key="6">
    <source>
        <dbReference type="PROSITE" id="PS50054"/>
    </source>
</evidence>
<name>A0A8H6VSV6_MYCCL</name>
<dbReference type="AlphaFoldDB" id="A0A8H6VSV6"/>
<dbReference type="InterPro" id="IPR029021">
    <property type="entry name" value="Prot-tyrosine_phosphatase-like"/>
</dbReference>
<dbReference type="InterPro" id="IPR020422">
    <property type="entry name" value="TYR_PHOSPHATASE_DUAL_dom"/>
</dbReference>
<comment type="caution">
    <text evidence="8">The sequence shown here is derived from an EMBL/GenBank/DDBJ whole genome shotgun (WGS) entry which is preliminary data.</text>
</comment>
<dbReference type="Proteomes" id="UP000613580">
    <property type="component" value="Unassembled WGS sequence"/>
</dbReference>
<evidence type="ECO:0000256" key="5">
    <source>
        <dbReference type="SAM" id="MobiDB-lite"/>
    </source>
</evidence>
<proteinExistence type="inferred from homology"/>
<dbReference type="EMBL" id="JACAZE010000031">
    <property type="protein sequence ID" value="KAF7288813.1"/>
    <property type="molecule type" value="Genomic_DNA"/>
</dbReference>
<comment type="similarity">
    <text evidence="1">Belongs to the protein-tyrosine phosphatase family. Non-receptor class dual specificity subfamily.</text>
</comment>
<evidence type="ECO:0000256" key="1">
    <source>
        <dbReference type="ARBA" id="ARBA00008601"/>
    </source>
</evidence>